<feature type="transmembrane region" description="Helical" evidence="1">
    <location>
        <begin position="80"/>
        <end position="100"/>
    </location>
</feature>
<dbReference type="AlphaFoldDB" id="A0A0G2T6A4"/>
<keyword evidence="2" id="KW-0732">Signal</keyword>
<evidence type="ECO:0000256" key="1">
    <source>
        <dbReference type="SAM" id="Phobius"/>
    </source>
</evidence>
<feature type="signal peptide" evidence="2">
    <location>
        <begin position="1"/>
        <end position="18"/>
    </location>
</feature>
<evidence type="ECO:0000313" key="3">
    <source>
        <dbReference type="EMBL" id="AKG95413.1"/>
    </source>
</evidence>
<organism evidence="3">
    <name type="scientific">Cylisticus convexus</name>
    <dbReference type="NCBI Taxonomy" id="96835"/>
    <lineage>
        <taxon>Eukaryota</taxon>
        <taxon>Metazoa</taxon>
        <taxon>Ecdysozoa</taxon>
        <taxon>Arthropoda</taxon>
        <taxon>Crustacea</taxon>
        <taxon>Multicrustacea</taxon>
        <taxon>Malacostraca</taxon>
        <taxon>Eumalacostraca</taxon>
        <taxon>Peracarida</taxon>
        <taxon>Isopoda</taxon>
        <taxon>Oniscidea</taxon>
        <taxon>Crinocheta</taxon>
        <taxon>Cylisticidae</taxon>
        <taxon>Cylisticus</taxon>
    </lineage>
</organism>
<dbReference type="EMBL" id="KR013002">
    <property type="protein sequence ID" value="AKG95413.1"/>
    <property type="molecule type" value="Genomic_DNA"/>
</dbReference>
<accession>A0A0G2T6A4</accession>
<feature type="chain" id="PRO_5005182421" evidence="2">
    <location>
        <begin position="19"/>
        <end position="161"/>
    </location>
</feature>
<gene>
    <name evidence="3" type="primary">nad6</name>
</gene>
<protein>
    <submittedName>
        <fullName evidence="3">NADH dehydrogenase subunit 6</fullName>
    </submittedName>
</protein>
<feature type="transmembrane region" description="Helical" evidence="1">
    <location>
        <begin position="120"/>
        <end position="144"/>
    </location>
</feature>
<evidence type="ECO:0000256" key="2">
    <source>
        <dbReference type="SAM" id="SignalP"/>
    </source>
</evidence>
<name>A0A0G2T6A4_9CRUS</name>
<feature type="transmembrane region" description="Helical" evidence="1">
    <location>
        <begin position="46"/>
        <end position="68"/>
    </location>
</feature>
<keyword evidence="1" id="KW-0812">Transmembrane</keyword>
<keyword evidence="3" id="KW-0496">Mitochondrion</keyword>
<keyword evidence="1" id="KW-0472">Membrane</keyword>
<reference evidence="3" key="1">
    <citation type="journal article" date="2015" name="G3 (Bethesda)">
        <title>Multiple Conserved Heteroplasmic Sites in tRNA Genes in the Mitochondrial Genomes of Terrestrial Isopods (Oniscidea).</title>
        <authorList>
            <person name="Chandler C.H."/>
            <person name="Badawi M."/>
            <person name="Moumen B."/>
            <person name="Greve P."/>
            <person name="Cordaux R."/>
        </authorList>
    </citation>
    <scope>NUCLEOTIDE SEQUENCE</scope>
</reference>
<proteinExistence type="predicted"/>
<keyword evidence="1" id="KW-1133">Transmembrane helix</keyword>
<sequence length="161" mass="18598">MSWFVSMLCLAMSCVVMSLESPQILVFCLVMQSFLVVTLMGFLSSIWYSYILFLVFLGGMLVIFVYISSLAAGVKIDYQLKFSSFVFIGMMFMIFLLNWSDCKMMFSEIFSVMLMDTYGVHSLISMWSFILYLFIVGYLLLALYNVCWMMKTNKGPLRALK</sequence>
<geneLocation type="mitochondrion" evidence="3"/>